<evidence type="ECO:0000313" key="3">
    <source>
        <dbReference type="Proteomes" id="UP000054477"/>
    </source>
</evidence>
<dbReference type="OrthoDB" id="10345565at2759"/>
<organism evidence="2 3">
    <name type="scientific">Laccaria amethystina LaAM-08-1</name>
    <dbReference type="NCBI Taxonomy" id="1095629"/>
    <lineage>
        <taxon>Eukaryota</taxon>
        <taxon>Fungi</taxon>
        <taxon>Dikarya</taxon>
        <taxon>Basidiomycota</taxon>
        <taxon>Agaricomycotina</taxon>
        <taxon>Agaricomycetes</taxon>
        <taxon>Agaricomycetidae</taxon>
        <taxon>Agaricales</taxon>
        <taxon>Agaricineae</taxon>
        <taxon>Hydnangiaceae</taxon>
        <taxon>Laccaria</taxon>
    </lineage>
</organism>
<sequence length="69" mass="7346">MGESKLDDVNPSPNSTPYQAQHLSASLRFKLYMAIILLDRDGRLRSGQPQGGVGPESGDDATGGTDRSI</sequence>
<dbReference type="HOGENOM" id="CLU_178693_0_0_1"/>
<evidence type="ECO:0000256" key="1">
    <source>
        <dbReference type="SAM" id="MobiDB-lite"/>
    </source>
</evidence>
<dbReference type="AlphaFoldDB" id="A0A0C9YBY0"/>
<gene>
    <name evidence="2" type="ORF">K443DRAFT_128912</name>
</gene>
<reference evidence="2 3" key="1">
    <citation type="submission" date="2014-04" db="EMBL/GenBank/DDBJ databases">
        <authorList>
            <consortium name="DOE Joint Genome Institute"/>
            <person name="Kuo A."/>
            <person name="Kohler A."/>
            <person name="Nagy L.G."/>
            <person name="Floudas D."/>
            <person name="Copeland A."/>
            <person name="Barry K.W."/>
            <person name="Cichocki N."/>
            <person name="Veneault-Fourrey C."/>
            <person name="LaButti K."/>
            <person name="Lindquist E.A."/>
            <person name="Lipzen A."/>
            <person name="Lundell T."/>
            <person name="Morin E."/>
            <person name="Murat C."/>
            <person name="Sun H."/>
            <person name="Tunlid A."/>
            <person name="Henrissat B."/>
            <person name="Grigoriev I.V."/>
            <person name="Hibbett D.S."/>
            <person name="Martin F."/>
            <person name="Nordberg H.P."/>
            <person name="Cantor M.N."/>
            <person name="Hua S.X."/>
        </authorList>
    </citation>
    <scope>NUCLEOTIDE SEQUENCE [LARGE SCALE GENOMIC DNA]</scope>
    <source>
        <strain evidence="2 3">LaAM-08-1</strain>
    </source>
</reference>
<keyword evidence="3" id="KW-1185">Reference proteome</keyword>
<dbReference type="Proteomes" id="UP000054477">
    <property type="component" value="Unassembled WGS sequence"/>
</dbReference>
<dbReference type="EMBL" id="KN838545">
    <property type="protein sequence ID" value="KIK07812.1"/>
    <property type="molecule type" value="Genomic_DNA"/>
</dbReference>
<accession>A0A0C9YBY0</accession>
<reference evidence="3" key="2">
    <citation type="submission" date="2015-01" db="EMBL/GenBank/DDBJ databases">
        <title>Evolutionary Origins and Diversification of the Mycorrhizal Mutualists.</title>
        <authorList>
            <consortium name="DOE Joint Genome Institute"/>
            <consortium name="Mycorrhizal Genomics Consortium"/>
            <person name="Kohler A."/>
            <person name="Kuo A."/>
            <person name="Nagy L.G."/>
            <person name="Floudas D."/>
            <person name="Copeland A."/>
            <person name="Barry K.W."/>
            <person name="Cichocki N."/>
            <person name="Veneault-Fourrey C."/>
            <person name="LaButti K."/>
            <person name="Lindquist E.A."/>
            <person name="Lipzen A."/>
            <person name="Lundell T."/>
            <person name="Morin E."/>
            <person name="Murat C."/>
            <person name="Riley R."/>
            <person name="Ohm R."/>
            <person name="Sun H."/>
            <person name="Tunlid A."/>
            <person name="Henrissat B."/>
            <person name="Grigoriev I.V."/>
            <person name="Hibbett D.S."/>
            <person name="Martin F."/>
        </authorList>
    </citation>
    <scope>NUCLEOTIDE SEQUENCE [LARGE SCALE GENOMIC DNA]</scope>
    <source>
        <strain evidence="3">LaAM-08-1</strain>
    </source>
</reference>
<protein>
    <submittedName>
        <fullName evidence="2">Unplaced genomic scaffold K443scaffold_10, whole genome shotgun sequence</fullName>
    </submittedName>
</protein>
<name>A0A0C9YBY0_9AGAR</name>
<evidence type="ECO:0000313" key="2">
    <source>
        <dbReference type="EMBL" id="KIK07812.1"/>
    </source>
</evidence>
<feature type="region of interest" description="Disordered" evidence="1">
    <location>
        <begin position="43"/>
        <end position="69"/>
    </location>
</feature>
<proteinExistence type="predicted"/>